<reference evidence="3 4" key="1">
    <citation type="submission" date="2016-02" db="EMBL/GenBank/DDBJ databases">
        <authorList>
            <person name="Wen L."/>
            <person name="He K."/>
            <person name="Yang H."/>
        </authorList>
    </citation>
    <scope>NUCLEOTIDE SEQUENCE [LARGE SCALE GENOMIC DNA]</scope>
    <source>
        <strain evidence="3 4">CD09_2</strain>
    </source>
</reference>
<comment type="caution">
    <text evidence="3">The sequence shown here is derived from an EMBL/GenBank/DDBJ whole genome shotgun (WGS) entry which is preliminary data.</text>
</comment>
<feature type="transmembrane region" description="Helical" evidence="1">
    <location>
        <begin position="12"/>
        <end position="33"/>
    </location>
</feature>
<gene>
    <name evidence="3" type="ORF">AX777_17670</name>
</gene>
<dbReference type="AlphaFoldDB" id="A0A177JX86"/>
<sequence length="172" mass="18513">MSQLADQLGRLSFGPIIFIACLVTLFALLKGVAGPPAPIAKEFMTRREQAMLAALEHVLPMYRIHAQVAMGALLAAPRRPGGKFDPADRNAFSQKIVDFVIVDPTVGKVVALVELDDRSHDSVKDRVRDAMTARAGYDTIRIPGSARPTVATAVEAVGHLRYIERADGPAVA</sequence>
<evidence type="ECO:0000259" key="2">
    <source>
        <dbReference type="Pfam" id="PF10881"/>
    </source>
</evidence>
<proteinExistence type="predicted"/>
<organism evidence="3 4">
    <name type="scientific">Sphingobium yanoikuyae</name>
    <name type="common">Sphingomonas yanoikuyae</name>
    <dbReference type="NCBI Taxonomy" id="13690"/>
    <lineage>
        <taxon>Bacteria</taxon>
        <taxon>Pseudomonadati</taxon>
        <taxon>Pseudomonadota</taxon>
        <taxon>Alphaproteobacteria</taxon>
        <taxon>Sphingomonadales</taxon>
        <taxon>Sphingomonadaceae</taxon>
        <taxon>Sphingobium</taxon>
    </lineage>
</organism>
<dbReference type="Proteomes" id="UP000077262">
    <property type="component" value="Unassembled WGS sequence"/>
</dbReference>
<evidence type="ECO:0000313" key="4">
    <source>
        <dbReference type="Proteomes" id="UP000077262"/>
    </source>
</evidence>
<keyword evidence="1" id="KW-1133">Transmembrane helix</keyword>
<dbReference type="OrthoDB" id="8018770at2"/>
<dbReference type="EMBL" id="LSTR01000025">
    <property type="protein sequence ID" value="OAH45436.1"/>
    <property type="molecule type" value="Genomic_DNA"/>
</dbReference>
<dbReference type="Pfam" id="PF10881">
    <property type="entry name" value="DUF2726"/>
    <property type="match status" value="1"/>
</dbReference>
<keyword evidence="1" id="KW-0472">Membrane</keyword>
<protein>
    <recommendedName>
        <fullName evidence="2">DUF2726 domain-containing protein</fullName>
    </recommendedName>
</protein>
<keyword evidence="1" id="KW-0812">Transmembrane</keyword>
<dbReference type="RefSeq" id="WP_063976263.1">
    <property type="nucleotide sequence ID" value="NZ_LSTR01000025.1"/>
</dbReference>
<name>A0A177JX86_SPHYA</name>
<evidence type="ECO:0000256" key="1">
    <source>
        <dbReference type="SAM" id="Phobius"/>
    </source>
</evidence>
<accession>A0A177JX86</accession>
<dbReference type="InterPro" id="IPR024402">
    <property type="entry name" value="DUF2726"/>
</dbReference>
<evidence type="ECO:0000313" key="3">
    <source>
        <dbReference type="EMBL" id="OAH45436.1"/>
    </source>
</evidence>
<feature type="domain" description="DUF2726" evidence="2">
    <location>
        <begin position="41"/>
        <end position="135"/>
    </location>
</feature>